<protein>
    <submittedName>
        <fullName evidence="1">Uncharacterized protein</fullName>
    </submittedName>
</protein>
<sequence>MRPRDGRGIKRLPSCRCTAFAEPLRTPTPTGTPVQRTWCLARSLWLMASNSCSCENLGENIAKPAAGAMSAEGYVSCRDLTELPVHRVSGAPKSTAQAIKARRTSKPLTCGEESAETSITVVTAKLGQRGQLRRRRYSSWRALSLLVLLAAVLRPVLACPAACTCTTLSTSSRVPGIKENRKAKGGVRMACVGAGLTAAPRPHLNHTLNPASVTR</sequence>
<evidence type="ECO:0000313" key="2">
    <source>
        <dbReference type="Proteomes" id="UP001445076"/>
    </source>
</evidence>
<evidence type="ECO:0000313" key="1">
    <source>
        <dbReference type="EMBL" id="KAK8753960.1"/>
    </source>
</evidence>
<reference evidence="1" key="2">
    <citation type="submission" date="2024-01" db="EMBL/GenBank/DDBJ databases">
        <authorList>
            <person name="He J."/>
            <person name="Wang M."/>
            <person name="Zheng J."/>
            <person name="Liu Z."/>
        </authorList>
    </citation>
    <scope>NUCLEOTIDE SEQUENCE</scope>
    <source>
        <strain evidence="1">ZL_2023a</strain>
        <tissue evidence="1">Muscle</tissue>
    </source>
</reference>
<reference evidence="1 2" key="1">
    <citation type="journal article" date="2024" name="BMC Genomics">
        <title>Genome assembly of redclaw crayfish (Cherax quadricarinatus) provides insights into its immune adaptation and hypoxia tolerance.</title>
        <authorList>
            <person name="Liu Z."/>
            <person name="Zheng J."/>
            <person name="Li H."/>
            <person name="Fang K."/>
            <person name="Wang S."/>
            <person name="He J."/>
            <person name="Zhou D."/>
            <person name="Weng S."/>
            <person name="Chi M."/>
            <person name="Gu Z."/>
            <person name="He J."/>
            <person name="Li F."/>
            <person name="Wang M."/>
        </authorList>
    </citation>
    <scope>NUCLEOTIDE SEQUENCE [LARGE SCALE GENOMIC DNA]</scope>
    <source>
        <strain evidence="1">ZL_2023a</strain>
    </source>
</reference>
<dbReference type="Proteomes" id="UP001445076">
    <property type="component" value="Unassembled WGS sequence"/>
</dbReference>
<accession>A0AAW0YB38</accession>
<proteinExistence type="predicted"/>
<name>A0AAW0YB38_CHEQU</name>
<comment type="caution">
    <text evidence="1">The sequence shown here is derived from an EMBL/GenBank/DDBJ whole genome shotgun (WGS) entry which is preliminary data.</text>
</comment>
<keyword evidence="2" id="KW-1185">Reference proteome</keyword>
<gene>
    <name evidence="1" type="ORF">OTU49_004790</name>
</gene>
<feature type="non-terminal residue" evidence="1">
    <location>
        <position position="215"/>
    </location>
</feature>
<dbReference type="AlphaFoldDB" id="A0AAW0YB38"/>
<organism evidence="1 2">
    <name type="scientific">Cherax quadricarinatus</name>
    <name type="common">Australian red claw crayfish</name>
    <dbReference type="NCBI Taxonomy" id="27406"/>
    <lineage>
        <taxon>Eukaryota</taxon>
        <taxon>Metazoa</taxon>
        <taxon>Ecdysozoa</taxon>
        <taxon>Arthropoda</taxon>
        <taxon>Crustacea</taxon>
        <taxon>Multicrustacea</taxon>
        <taxon>Malacostraca</taxon>
        <taxon>Eumalacostraca</taxon>
        <taxon>Eucarida</taxon>
        <taxon>Decapoda</taxon>
        <taxon>Pleocyemata</taxon>
        <taxon>Astacidea</taxon>
        <taxon>Parastacoidea</taxon>
        <taxon>Parastacidae</taxon>
        <taxon>Cherax</taxon>
    </lineage>
</organism>
<dbReference type="EMBL" id="JARKIK010000001">
    <property type="protein sequence ID" value="KAK8753961.1"/>
    <property type="molecule type" value="Genomic_DNA"/>
</dbReference>
<dbReference type="EMBL" id="JARKIK010000001">
    <property type="protein sequence ID" value="KAK8753960.1"/>
    <property type="molecule type" value="Genomic_DNA"/>
</dbReference>